<feature type="region of interest" description="Disordered" evidence="1">
    <location>
        <begin position="444"/>
        <end position="464"/>
    </location>
</feature>
<evidence type="ECO:0000256" key="1">
    <source>
        <dbReference type="SAM" id="MobiDB-lite"/>
    </source>
</evidence>
<dbReference type="WBParaSite" id="MBELARI_LOCUS12518">
    <property type="protein sequence ID" value="MBELARI_LOCUS12518"/>
    <property type="gene ID" value="MBELARI_LOCUS12518"/>
</dbReference>
<reference evidence="3" key="1">
    <citation type="submission" date="2024-02" db="UniProtKB">
        <authorList>
            <consortium name="WormBaseParasite"/>
        </authorList>
    </citation>
    <scope>IDENTIFICATION</scope>
</reference>
<accession>A0AAF3EEY6</accession>
<name>A0AAF3EEY6_9BILA</name>
<sequence>MLRDWYTSERRIDYIDLLAAGERQNFLRNLPGLLVDKMIYYKGCWEFSRALERANGDVIKLDVYIDPSIDPKHGPLRIEMIRLVPGPKADLYRRVSPTRRAHDITSLSFVDSSTSSNAKEYALTDSSDEELMTFEYDPSESRNNFRLKANVTVNITIEGLYDRQGSDHLDNWTIQWLGDGKVAPLEGGQIRFISLDPKVAPQPGTYQLRILIDVDGRLMQDIRVNLLVKGAVQTPMAPAPMGPDDGPHGGGGGGGVGHVKLPGIGTFLPNYCASDTNAARMASPFYWKSAPVSLLGVWPDKETKMLTLVFKRNGSRHFELRALVNVPFTIDGPYDEQGNDQCHDWNFGWTEDRDVAALPDGVRTFISGTLEPRRVIKFKLAHQTAQPGTYQLRMLTYWGGLEVSLLIRNGHFIFQKNIFSYIRVNLDIRVNLVVEEAVQIPMAPAPMGPDDGPHGGGGGGGVGHGGTGSGTFYSNYCAMRPRLLETQATRTTRLNRLNEISYFL</sequence>
<keyword evidence="2" id="KW-1185">Reference proteome</keyword>
<evidence type="ECO:0000313" key="2">
    <source>
        <dbReference type="Proteomes" id="UP000887575"/>
    </source>
</evidence>
<feature type="compositionally biased region" description="Gly residues" evidence="1">
    <location>
        <begin position="454"/>
        <end position="464"/>
    </location>
</feature>
<evidence type="ECO:0000313" key="3">
    <source>
        <dbReference type="WBParaSite" id="MBELARI_LOCUS12518"/>
    </source>
</evidence>
<proteinExistence type="predicted"/>
<dbReference type="AlphaFoldDB" id="A0AAF3EEY6"/>
<protein>
    <submittedName>
        <fullName evidence="3">Uncharacterized protein</fullName>
    </submittedName>
</protein>
<dbReference type="Proteomes" id="UP000887575">
    <property type="component" value="Unassembled WGS sequence"/>
</dbReference>
<organism evidence="2 3">
    <name type="scientific">Mesorhabditis belari</name>
    <dbReference type="NCBI Taxonomy" id="2138241"/>
    <lineage>
        <taxon>Eukaryota</taxon>
        <taxon>Metazoa</taxon>
        <taxon>Ecdysozoa</taxon>
        <taxon>Nematoda</taxon>
        <taxon>Chromadorea</taxon>
        <taxon>Rhabditida</taxon>
        <taxon>Rhabditina</taxon>
        <taxon>Rhabditomorpha</taxon>
        <taxon>Rhabditoidea</taxon>
        <taxon>Rhabditidae</taxon>
        <taxon>Mesorhabditinae</taxon>
        <taxon>Mesorhabditis</taxon>
    </lineage>
</organism>